<comment type="caution">
    <text evidence="10">The sequence shown here is derived from an EMBL/GenBank/DDBJ whole genome shotgun (WGS) entry which is preliminary data.</text>
</comment>
<evidence type="ECO:0000256" key="2">
    <source>
        <dbReference type="ARBA" id="ARBA00023015"/>
    </source>
</evidence>
<dbReference type="PANTHER" id="PTHR31839:SF2">
    <property type="entry name" value="DEHYDRATION-RESPONSIVE ELEMENT-BINDING PROTEIN 1D"/>
    <property type="match status" value="1"/>
</dbReference>
<accession>A0AAD3Y451</accession>
<name>A0AAD3Y451_NEPGR</name>
<feature type="compositionally biased region" description="Polar residues" evidence="8">
    <location>
        <begin position="157"/>
        <end position="167"/>
    </location>
</feature>
<feature type="domain" description="AP2/ERF" evidence="9">
    <location>
        <begin position="63"/>
        <end position="120"/>
    </location>
</feature>
<evidence type="ECO:0000256" key="5">
    <source>
        <dbReference type="ARBA" id="ARBA00023163"/>
    </source>
</evidence>
<dbReference type="SUPFAM" id="SSF54171">
    <property type="entry name" value="DNA-binding domain"/>
    <property type="match status" value="1"/>
</dbReference>
<evidence type="ECO:0000256" key="7">
    <source>
        <dbReference type="ARBA" id="ARBA00024343"/>
    </source>
</evidence>
<feature type="region of interest" description="Disordered" evidence="8">
    <location>
        <begin position="149"/>
        <end position="176"/>
    </location>
</feature>
<dbReference type="PRINTS" id="PR00367">
    <property type="entry name" value="ETHRSPELEMNT"/>
</dbReference>
<keyword evidence="2" id="KW-0805">Transcription regulation</keyword>
<dbReference type="GO" id="GO:0003677">
    <property type="term" value="F:DNA binding"/>
    <property type="evidence" value="ECO:0007669"/>
    <property type="project" value="UniProtKB-KW"/>
</dbReference>
<evidence type="ECO:0000256" key="3">
    <source>
        <dbReference type="ARBA" id="ARBA00023125"/>
    </source>
</evidence>
<evidence type="ECO:0000256" key="1">
    <source>
        <dbReference type="ARBA" id="ARBA00004123"/>
    </source>
</evidence>
<dbReference type="InterPro" id="IPR016177">
    <property type="entry name" value="DNA-bd_dom_sf"/>
</dbReference>
<dbReference type="CDD" id="cd00018">
    <property type="entry name" value="AP2"/>
    <property type="match status" value="1"/>
</dbReference>
<dbReference type="GO" id="GO:0005634">
    <property type="term" value="C:nucleus"/>
    <property type="evidence" value="ECO:0007669"/>
    <property type="project" value="UniProtKB-SubCell"/>
</dbReference>
<dbReference type="InterPro" id="IPR045277">
    <property type="entry name" value="DRE1A-I"/>
</dbReference>
<proteinExistence type="inferred from homology"/>
<evidence type="ECO:0000256" key="8">
    <source>
        <dbReference type="SAM" id="MobiDB-lite"/>
    </source>
</evidence>
<dbReference type="InterPro" id="IPR001471">
    <property type="entry name" value="AP2/ERF_dom"/>
</dbReference>
<evidence type="ECO:0000313" key="11">
    <source>
        <dbReference type="Proteomes" id="UP001279734"/>
    </source>
</evidence>
<dbReference type="GO" id="GO:0003700">
    <property type="term" value="F:DNA-binding transcription factor activity"/>
    <property type="evidence" value="ECO:0007669"/>
    <property type="project" value="InterPro"/>
</dbReference>
<dbReference type="PANTHER" id="PTHR31839">
    <property type="entry name" value="DEHYDRATION-RESPONSIVE ELEMENT-BINDING PROTEIN 1D"/>
    <property type="match status" value="1"/>
</dbReference>
<keyword evidence="5" id="KW-0804">Transcription</keyword>
<feature type="region of interest" description="Disordered" evidence="8">
    <location>
        <begin position="19"/>
        <end position="39"/>
    </location>
</feature>
<dbReference type="EMBL" id="BSYO01000031">
    <property type="protein sequence ID" value="GMH26609.1"/>
    <property type="molecule type" value="Genomic_DNA"/>
</dbReference>
<dbReference type="Gene3D" id="3.30.730.10">
    <property type="entry name" value="AP2/ERF domain"/>
    <property type="match status" value="1"/>
</dbReference>
<evidence type="ECO:0000259" key="9">
    <source>
        <dbReference type="PROSITE" id="PS51032"/>
    </source>
</evidence>
<evidence type="ECO:0000256" key="4">
    <source>
        <dbReference type="ARBA" id="ARBA00023159"/>
    </source>
</evidence>
<dbReference type="AlphaFoldDB" id="A0AAD3Y451"/>
<keyword evidence="11" id="KW-1185">Reference proteome</keyword>
<dbReference type="SMART" id="SM00380">
    <property type="entry name" value="AP2"/>
    <property type="match status" value="1"/>
</dbReference>
<organism evidence="10 11">
    <name type="scientific">Nepenthes gracilis</name>
    <name type="common">Slender pitcher plant</name>
    <dbReference type="NCBI Taxonomy" id="150966"/>
    <lineage>
        <taxon>Eukaryota</taxon>
        <taxon>Viridiplantae</taxon>
        <taxon>Streptophyta</taxon>
        <taxon>Embryophyta</taxon>
        <taxon>Tracheophyta</taxon>
        <taxon>Spermatophyta</taxon>
        <taxon>Magnoliopsida</taxon>
        <taxon>eudicotyledons</taxon>
        <taxon>Gunneridae</taxon>
        <taxon>Pentapetalae</taxon>
        <taxon>Caryophyllales</taxon>
        <taxon>Nepenthaceae</taxon>
        <taxon>Nepenthes</taxon>
    </lineage>
</organism>
<gene>
    <name evidence="10" type="ORF">Nepgr_028452</name>
</gene>
<comment type="subcellular location">
    <subcellularLocation>
        <location evidence="1">Nucleus</location>
    </subcellularLocation>
</comment>
<keyword evidence="3" id="KW-0238">DNA-binding</keyword>
<keyword evidence="4" id="KW-0010">Activator</keyword>
<sequence length="242" mass="27084">MDFHSRYYKLTSHGFSPRNGDACEASSSSLSAKPEQSDEVILAMSRPKRSAGRKKFKETRHPVYRGVRRRNGNKWVCELRTPNSKSRIWLGTYPTAEMAARAHDVAALALRGRLATINFADSMSILTLLPDCMSVRDIQRVASEVAEAFRPQESSEESVGNVNQEDVSTPEEVSVATKKPEIEENVSEKVIYMDEEAVFNMPRLLADMAEGLLLSPPHYLYSGFSSDETEGDCEVSIWSFPI</sequence>
<evidence type="ECO:0000256" key="6">
    <source>
        <dbReference type="ARBA" id="ARBA00023242"/>
    </source>
</evidence>
<keyword evidence="6" id="KW-0539">Nucleus</keyword>
<dbReference type="PROSITE" id="PS51032">
    <property type="entry name" value="AP2_ERF"/>
    <property type="match status" value="1"/>
</dbReference>
<evidence type="ECO:0000313" key="10">
    <source>
        <dbReference type="EMBL" id="GMH26609.1"/>
    </source>
</evidence>
<dbReference type="Pfam" id="PF00847">
    <property type="entry name" value="AP2"/>
    <property type="match status" value="1"/>
</dbReference>
<comment type="similarity">
    <text evidence="7">Belongs to the AP2/ERF transcription factor family. ERF subfamily.</text>
</comment>
<dbReference type="Proteomes" id="UP001279734">
    <property type="component" value="Unassembled WGS sequence"/>
</dbReference>
<protein>
    <recommendedName>
        <fullName evidence="9">AP2/ERF domain-containing protein</fullName>
    </recommendedName>
</protein>
<reference evidence="10" key="1">
    <citation type="submission" date="2023-05" db="EMBL/GenBank/DDBJ databases">
        <title>Nepenthes gracilis genome sequencing.</title>
        <authorList>
            <person name="Fukushima K."/>
        </authorList>
    </citation>
    <scope>NUCLEOTIDE SEQUENCE</scope>
    <source>
        <strain evidence="10">SING2019-196</strain>
    </source>
</reference>
<dbReference type="InterPro" id="IPR036955">
    <property type="entry name" value="AP2/ERF_dom_sf"/>
</dbReference>